<dbReference type="AlphaFoldDB" id="A0A480B2R5"/>
<protein>
    <recommendedName>
        <fullName evidence="2">Mce/MlaD domain-containing protein</fullName>
    </recommendedName>
</protein>
<keyword evidence="1" id="KW-1133">Transmembrane helix</keyword>
<dbReference type="InterPro" id="IPR052336">
    <property type="entry name" value="MlaD_Phospholipid_Transporter"/>
</dbReference>
<comment type="caution">
    <text evidence="3">The sequence shown here is derived from an EMBL/GenBank/DDBJ whole genome shotgun (WGS) entry which is preliminary data.</text>
</comment>
<name>A0A480B2R5_9FIRM</name>
<keyword evidence="1" id="KW-0812">Transmembrane</keyword>
<gene>
    <name evidence="3" type="ORF">PAGU1578_11110</name>
</gene>
<evidence type="ECO:0000259" key="2">
    <source>
        <dbReference type="Pfam" id="PF02470"/>
    </source>
</evidence>
<dbReference type="Proteomes" id="UP000300381">
    <property type="component" value="Unassembled WGS sequence"/>
</dbReference>
<dbReference type="PANTHER" id="PTHR33371">
    <property type="entry name" value="INTERMEMBRANE PHOSPHOLIPID TRANSPORT SYSTEM BINDING PROTEIN MLAD-RELATED"/>
    <property type="match status" value="1"/>
</dbReference>
<keyword evidence="1" id="KW-0472">Membrane</keyword>
<dbReference type="EMBL" id="BJCQ01000022">
    <property type="protein sequence ID" value="GCL67490.1"/>
    <property type="molecule type" value="Genomic_DNA"/>
</dbReference>
<feature type="transmembrane region" description="Helical" evidence="1">
    <location>
        <begin position="9"/>
        <end position="28"/>
    </location>
</feature>
<accession>A0A480B2R5</accession>
<dbReference type="Pfam" id="PF02470">
    <property type="entry name" value="MlaD"/>
    <property type="match status" value="1"/>
</dbReference>
<proteinExistence type="predicted"/>
<organism evidence="3 4">
    <name type="scientific">Veillonella tobetsuensis</name>
    <dbReference type="NCBI Taxonomy" id="1110546"/>
    <lineage>
        <taxon>Bacteria</taxon>
        <taxon>Bacillati</taxon>
        <taxon>Bacillota</taxon>
        <taxon>Negativicutes</taxon>
        <taxon>Veillonellales</taxon>
        <taxon>Veillonellaceae</taxon>
        <taxon>Veillonella</taxon>
    </lineage>
</organism>
<evidence type="ECO:0000313" key="4">
    <source>
        <dbReference type="Proteomes" id="UP000300381"/>
    </source>
</evidence>
<sequence length="419" mass="45560">MKWTTEAKVGAFTIVGIVLFIMGILFVGRVDIFAKPQMTITGDFAQVNGLKNGNQVKFSGVAIGSVSDIEITPSGVVVKMKIDEKTQIPSDSRFTLGSDGFLGDKYIQISPGKSTVYLQNGDSVKGEGVDAMDQAMQSAQKLMDGTEQMLQSINNIIGDPKTQDALKHSLQSTAIMADNAVAMTQNMADVTAQLNQAAQQFNADGNAGEDMRQILTNIKQTTERVDNMARSMEGTVTDSKAQENLKETLHNTAQISARVNKLMGGKAYQSDATYSGSEVNTAEKKSSIKVEPSVDLLYNTNKDEVRVNGRARIYTDKGMGEFGLSNIGDGAKFDLNGGKYFASKWLVRGGIFESKLGFGIDYNPRGSFAISAAMYDLNHPKYRLRSDIRLHNNTYGVVQMTRPFGSSNGGTYFGIKQVF</sequence>
<evidence type="ECO:0000256" key="1">
    <source>
        <dbReference type="SAM" id="Phobius"/>
    </source>
</evidence>
<dbReference type="RefSeq" id="WP_137660882.1">
    <property type="nucleotide sequence ID" value="NZ_BJCQ01000022.1"/>
</dbReference>
<dbReference type="InterPro" id="IPR003399">
    <property type="entry name" value="Mce/MlaD"/>
</dbReference>
<feature type="domain" description="Mce/MlaD" evidence="2">
    <location>
        <begin position="39"/>
        <end position="112"/>
    </location>
</feature>
<reference evidence="3 4" key="1">
    <citation type="submission" date="2019-03" db="EMBL/GenBank/DDBJ databases">
        <title>Draft genome sequences of two Veillonella tobetsuensis clinical isolates from intraoperative bronchial fluids of elderly patients with pulmonary carcinoma.</title>
        <authorList>
            <person name="Akiyama T."/>
        </authorList>
    </citation>
    <scope>NUCLEOTIDE SEQUENCE [LARGE SCALE GENOMIC DNA]</scope>
    <source>
        <strain evidence="3 4">PAGU 1578</strain>
    </source>
</reference>
<evidence type="ECO:0000313" key="3">
    <source>
        <dbReference type="EMBL" id="GCL67490.1"/>
    </source>
</evidence>
<dbReference type="PANTHER" id="PTHR33371:SF4">
    <property type="entry name" value="INTERMEMBRANE PHOSPHOLIPID TRANSPORT SYSTEM BINDING PROTEIN MLAD"/>
    <property type="match status" value="1"/>
</dbReference>